<comment type="caution">
    <text evidence="2">The sequence shown here is derived from an EMBL/GenBank/DDBJ whole genome shotgun (WGS) entry which is preliminary data.</text>
</comment>
<dbReference type="SUPFAM" id="SSF51182">
    <property type="entry name" value="RmlC-like cupins"/>
    <property type="match status" value="1"/>
</dbReference>
<name>A0A438MVN3_EXOME</name>
<protein>
    <recommendedName>
        <fullName evidence="1">Cupin type-2 domain-containing protein</fullName>
    </recommendedName>
</protein>
<dbReference type="InterPro" id="IPR013096">
    <property type="entry name" value="Cupin_2"/>
</dbReference>
<accession>A0A438MVN3</accession>
<dbReference type="EMBL" id="NAJM01000044">
    <property type="protein sequence ID" value="RVX67822.1"/>
    <property type="molecule type" value="Genomic_DNA"/>
</dbReference>
<reference evidence="2 3" key="1">
    <citation type="submission" date="2017-03" db="EMBL/GenBank/DDBJ databases">
        <title>Genomes of endolithic fungi from Antarctica.</title>
        <authorList>
            <person name="Coleine C."/>
            <person name="Masonjones S."/>
            <person name="Stajich J.E."/>
        </authorList>
    </citation>
    <scope>NUCLEOTIDE SEQUENCE [LARGE SCALE GENOMIC DNA]</scope>
    <source>
        <strain evidence="2 3">CCFEE 6314</strain>
    </source>
</reference>
<dbReference type="InterPro" id="IPR011051">
    <property type="entry name" value="RmlC_Cupin_sf"/>
</dbReference>
<organism evidence="2 3">
    <name type="scientific">Exophiala mesophila</name>
    <name type="common">Black yeast-like fungus</name>
    <dbReference type="NCBI Taxonomy" id="212818"/>
    <lineage>
        <taxon>Eukaryota</taxon>
        <taxon>Fungi</taxon>
        <taxon>Dikarya</taxon>
        <taxon>Ascomycota</taxon>
        <taxon>Pezizomycotina</taxon>
        <taxon>Eurotiomycetes</taxon>
        <taxon>Chaetothyriomycetidae</taxon>
        <taxon>Chaetothyriales</taxon>
        <taxon>Herpotrichiellaceae</taxon>
        <taxon>Exophiala</taxon>
    </lineage>
</organism>
<feature type="domain" description="Cupin type-2" evidence="1">
    <location>
        <begin position="42"/>
        <end position="99"/>
    </location>
</feature>
<gene>
    <name evidence="2" type="ORF">B0A52_07750</name>
</gene>
<dbReference type="InterPro" id="IPR014710">
    <property type="entry name" value="RmlC-like_jellyroll"/>
</dbReference>
<evidence type="ECO:0000313" key="3">
    <source>
        <dbReference type="Proteomes" id="UP000288859"/>
    </source>
</evidence>
<dbReference type="Pfam" id="PF07883">
    <property type="entry name" value="Cupin_2"/>
    <property type="match status" value="1"/>
</dbReference>
<evidence type="ECO:0000313" key="2">
    <source>
        <dbReference type="EMBL" id="RVX67822.1"/>
    </source>
</evidence>
<proteinExistence type="predicted"/>
<sequence length="278" mass="31244">MPYESVGLKHRQGAPTFKLLLLGEEDNPANFNLMLARQETFYSPRHHHNFEQFRFAYKGDITLGEGEDWLLREGQLAYFPEGGWYGPQNDPDGPKEVLVLQFGGPSRQGYLSYEQLRKIQEEMIAQGSGTFQGGKFTPAGEGTGKEPIDGYEALWQHRNGRPMQYPVARYRHPLLIDPTAFDWRQIDSEGNNHTWVRALGTFSDGTVAVKNWRIEGDGRLRLAGQKAIQLIFFIKGTAEVGGHTCYEQSAAQLYPGEEAAISAGAHGVEILHFTLPEF</sequence>
<dbReference type="Gene3D" id="2.60.120.10">
    <property type="entry name" value="Jelly Rolls"/>
    <property type="match status" value="1"/>
</dbReference>
<evidence type="ECO:0000259" key="1">
    <source>
        <dbReference type="Pfam" id="PF07883"/>
    </source>
</evidence>
<dbReference type="CDD" id="cd02208">
    <property type="entry name" value="cupin_RmlC-like"/>
    <property type="match status" value="1"/>
</dbReference>
<dbReference type="OrthoDB" id="4489274at2759"/>
<dbReference type="Proteomes" id="UP000288859">
    <property type="component" value="Unassembled WGS sequence"/>
</dbReference>
<dbReference type="AlphaFoldDB" id="A0A438MVN3"/>